<evidence type="ECO:0000313" key="1">
    <source>
        <dbReference type="EMBL" id="NHC14398.1"/>
    </source>
</evidence>
<dbReference type="InterPro" id="IPR006311">
    <property type="entry name" value="TAT_signal"/>
</dbReference>
<dbReference type="Proteomes" id="UP000800981">
    <property type="component" value="Unassembled WGS sequence"/>
</dbReference>
<keyword evidence="2" id="KW-1185">Reference proteome</keyword>
<dbReference type="PROSITE" id="PS51318">
    <property type="entry name" value="TAT"/>
    <property type="match status" value="1"/>
</dbReference>
<dbReference type="EMBL" id="JAANNP010000006">
    <property type="protein sequence ID" value="NHC14398.1"/>
    <property type="molecule type" value="Genomic_DNA"/>
</dbReference>
<sequence>MRRTRRLLLAAVAVVALVVLAGTAAGYQLLSSGRDARAELEAAQAQLTTARTAALSGDAATAAAALSAASGHAARARDLTGGPVWAVGSRVPVAGGPLRTVRALTAAADDLSREVLPPLLPVAAALRPEQLRTGSAAFRLPPLVAAEAPLGDAVAAARRVRERVARSPEVSRPAQVGTARSTLLGTLDDLVCTLGAAHTAARVLPAALGAQSPRRWLVALQTPAEARGTGGLLGGVGVARADRGKVTVTEVETNRIFRNERAVKVPLPPGYAAQWGTWSPTTLAINGGVSPDLPVAAGIWAAKWEASRGERVDGVATMDPLVLGYLLAATGPVRLSDGTQLDAGTAARFVLQDQYARYPDELERDERVRELLDRTLTAVMSPRTDARALVLALVRGAREGRISVAMPGDERVQAILAGQRIGGSLSGPPSPLIAVVVNDAGGSKLGPYITREITYTSAACAKGRQEATLDVRIGNSAPRSGLPAYVTTRADLGGRPGSPTGQRRDYVSVYLPPGSTLGAATLDGTATGMEVRTESGFTVLSLYTTVDPGSQRELTLHANLPAMTAAPTVRTQPLVQPPTVNVHHASCQR</sequence>
<gene>
    <name evidence="1" type="ORF">G9H71_11475</name>
</gene>
<reference evidence="1 2" key="1">
    <citation type="submission" date="2020-03" db="EMBL/GenBank/DDBJ databases">
        <title>Two novel Motilibacter sp.</title>
        <authorList>
            <person name="Liu S."/>
        </authorList>
    </citation>
    <scope>NUCLEOTIDE SEQUENCE [LARGE SCALE GENOMIC DNA]</scope>
    <source>
        <strain evidence="1 2">E257</strain>
    </source>
</reference>
<dbReference type="Pfam" id="PF13196">
    <property type="entry name" value="DUF4012"/>
    <property type="match status" value="1"/>
</dbReference>
<dbReference type="InterPro" id="IPR025101">
    <property type="entry name" value="DUF4012"/>
</dbReference>
<name>A0ABX0GU30_9ACTN</name>
<evidence type="ECO:0000313" key="2">
    <source>
        <dbReference type="Proteomes" id="UP000800981"/>
    </source>
</evidence>
<comment type="caution">
    <text evidence="1">The sequence shown here is derived from an EMBL/GenBank/DDBJ whole genome shotgun (WGS) entry which is preliminary data.</text>
</comment>
<organism evidence="1 2">
    <name type="scientific">Motilibacter deserti</name>
    <dbReference type="NCBI Taxonomy" id="2714956"/>
    <lineage>
        <taxon>Bacteria</taxon>
        <taxon>Bacillati</taxon>
        <taxon>Actinomycetota</taxon>
        <taxon>Actinomycetes</taxon>
        <taxon>Motilibacterales</taxon>
        <taxon>Motilibacteraceae</taxon>
        <taxon>Motilibacter</taxon>
    </lineage>
</organism>
<proteinExistence type="predicted"/>
<dbReference type="RefSeq" id="WP_166281896.1">
    <property type="nucleotide sequence ID" value="NZ_JAANNP010000006.1"/>
</dbReference>
<protein>
    <submittedName>
        <fullName evidence="1">DUF4012 domain-containing protein</fullName>
    </submittedName>
</protein>
<accession>A0ABX0GU30</accession>